<evidence type="ECO:0000313" key="7">
    <source>
        <dbReference type="Proteomes" id="UP001158576"/>
    </source>
</evidence>
<evidence type="ECO:0000256" key="4">
    <source>
        <dbReference type="SAM" id="MobiDB-lite"/>
    </source>
</evidence>
<name>A0ABN7STM5_OIKDI</name>
<dbReference type="PANTHER" id="PTHR24251">
    <property type="entry name" value="OVOCHYMASE-RELATED"/>
    <property type="match status" value="1"/>
</dbReference>
<feature type="compositionally biased region" description="Low complexity" evidence="4">
    <location>
        <begin position="144"/>
        <end position="176"/>
    </location>
</feature>
<dbReference type="SMART" id="SM00042">
    <property type="entry name" value="CUB"/>
    <property type="match status" value="2"/>
</dbReference>
<keyword evidence="2 3" id="KW-1015">Disulfide bond</keyword>
<dbReference type="Pfam" id="PF00431">
    <property type="entry name" value="CUB"/>
    <property type="match status" value="2"/>
</dbReference>
<accession>A0ABN7STM5</accession>
<dbReference type="InterPro" id="IPR035914">
    <property type="entry name" value="Sperma_CUB_dom_sf"/>
</dbReference>
<proteinExistence type="predicted"/>
<dbReference type="PROSITE" id="PS01180">
    <property type="entry name" value="CUB"/>
    <property type="match status" value="2"/>
</dbReference>
<dbReference type="SUPFAM" id="SSF49854">
    <property type="entry name" value="Spermadhesin, CUB domain"/>
    <property type="match status" value="2"/>
</dbReference>
<feature type="domain" description="CUB" evidence="5">
    <location>
        <begin position="247"/>
        <end position="367"/>
    </location>
</feature>
<organism evidence="6 7">
    <name type="scientific">Oikopleura dioica</name>
    <name type="common">Tunicate</name>
    <dbReference type="NCBI Taxonomy" id="34765"/>
    <lineage>
        <taxon>Eukaryota</taxon>
        <taxon>Metazoa</taxon>
        <taxon>Chordata</taxon>
        <taxon>Tunicata</taxon>
        <taxon>Appendicularia</taxon>
        <taxon>Copelata</taxon>
        <taxon>Oikopleuridae</taxon>
        <taxon>Oikopleura</taxon>
    </lineage>
</organism>
<dbReference type="InterPro" id="IPR000859">
    <property type="entry name" value="CUB_dom"/>
</dbReference>
<comment type="caution">
    <text evidence="3">Lacks conserved residue(s) required for the propagation of feature annotation.</text>
</comment>
<dbReference type="Gene3D" id="2.60.120.290">
    <property type="entry name" value="Spermadhesin, CUB domain"/>
    <property type="match status" value="2"/>
</dbReference>
<feature type="domain" description="CUB" evidence="5">
    <location>
        <begin position="32"/>
        <end position="146"/>
    </location>
</feature>
<evidence type="ECO:0000259" key="5">
    <source>
        <dbReference type="PROSITE" id="PS01180"/>
    </source>
</evidence>
<dbReference type="Proteomes" id="UP001158576">
    <property type="component" value="Chromosome 1"/>
</dbReference>
<sequence length="508" mass="57147">MKISAGILAVAHAKAKKNGHFVQEAGAARIPCGGRITDAGFIVSPGFDDPGHYFNNLNCTWEIEIPGVRDFYIHPDFFELEGVSGCPYDSLTIIDETTNANYEFCGNQDADYIYTSNYIYTTAGYSTSDYISSTDATTFGGTTTTTFGGTTTTTEQTTTTTTPTTASTTSLALSSSARRKRRSHSSSYDSYYDDGSNYDSSYWGGSDSSFWDNGFYDPIFVVGNKATINFVTDYSVVLRGFKLRIEKGRPLVCEETQSGSGRITSPFYQEPYKEDTTCRYYLNAEPGNIIKINFESFDIQNSRDCGTNWLSINGRKHCGDESKRHLSFGSKRIPPKSVLIHSDSTEVVFRSDGKARYKGFAFTWESVENPDGQITFGPLESAAAFHAHMESFYNQLVYQMKFRGSRPWKTDGLQRFWKSIILSEDFFQNEGDCEWGFHQPKYQSFDFSEFDESKSKCENLASFAENARQFFDNFLCMDGVENPRSTLIRLNHQANKIAQLSQKLDDDC</sequence>
<evidence type="ECO:0000256" key="1">
    <source>
        <dbReference type="ARBA" id="ARBA00022737"/>
    </source>
</evidence>
<evidence type="ECO:0000313" key="6">
    <source>
        <dbReference type="EMBL" id="CAG5104838.1"/>
    </source>
</evidence>
<reference evidence="6 7" key="1">
    <citation type="submission" date="2021-04" db="EMBL/GenBank/DDBJ databases">
        <authorList>
            <person name="Bliznina A."/>
        </authorList>
    </citation>
    <scope>NUCLEOTIDE SEQUENCE [LARGE SCALE GENOMIC DNA]</scope>
</reference>
<evidence type="ECO:0000256" key="2">
    <source>
        <dbReference type="ARBA" id="ARBA00023157"/>
    </source>
</evidence>
<dbReference type="EMBL" id="OU015566">
    <property type="protein sequence ID" value="CAG5104838.1"/>
    <property type="molecule type" value="Genomic_DNA"/>
</dbReference>
<evidence type="ECO:0000256" key="3">
    <source>
        <dbReference type="PROSITE-ProRule" id="PRU00059"/>
    </source>
</evidence>
<gene>
    <name evidence="6" type="ORF">OKIOD_LOCUS10355</name>
</gene>
<keyword evidence="7" id="KW-1185">Reference proteome</keyword>
<dbReference type="PANTHER" id="PTHR24251:SF50">
    <property type="entry name" value="ATTRACTIN-LIKE 1A"/>
    <property type="match status" value="1"/>
</dbReference>
<feature type="region of interest" description="Disordered" evidence="4">
    <location>
        <begin position="144"/>
        <end position="190"/>
    </location>
</feature>
<feature type="disulfide bond" evidence="3">
    <location>
        <begin position="32"/>
        <end position="59"/>
    </location>
</feature>
<dbReference type="CDD" id="cd00041">
    <property type="entry name" value="CUB"/>
    <property type="match status" value="2"/>
</dbReference>
<protein>
    <submittedName>
        <fullName evidence="6">Oidioi.mRNA.OKI2018_I69.chr1.g1590.t1.cds</fullName>
    </submittedName>
</protein>
<keyword evidence="1" id="KW-0677">Repeat</keyword>